<sequence>MRLTQKGWMVSGILDWEFAYSGSTLADIGHILRHPLGAKSRFEQNLIDSFVKNGGFLPTKWKVMSKLLYLLGLNFSIEQL</sequence>
<proteinExistence type="predicted"/>
<keyword evidence="2" id="KW-1185">Reference proteome</keyword>
<organism evidence="1 2">
    <name type="scientific">Mastigocoleus testarum BC008</name>
    <dbReference type="NCBI Taxonomy" id="371196"/>
    <lineage>
        <taxon>Bacteria</taxon>
        <taxon>Bacillati</taxon>
        <taxon>Cyanobacteriota</taxon>
        <taxon>Cyanophyceae</taxon>
        <taxon>Nostocales</taxon>
        <taxon>Hapalosiphonaceae</taxon>
        <taxon>Mastigocoleus</taxon>
    </lineage>
</organism>
<evidence type="ECO:0000313" key="1">
    <source>
        <dbReference type="EMBL" id="KST69451.1"/>
    </source>
</evidence>
<evidence type="ECO:0008006" key="3">
    <source>
        <dbReference type="Google" id="ProtNLM"/>
    </source>
</evidence>
<evidence type="ECO:0000313" key="2">
    <source>
        <dbReference type="Proteomes" id="UP000053372"/>
    </source>
</evidence>
<protein>
    <recommendedName>
        <fullName evidence="3">Aminoglycoside phosphotransferase domain-containing protein</fullName>
    </recommendedName>
</protein>
<dbReference type="EMBL" id="LMTZ01000024">
    <property type="protein sequence ID" value="KST69451.1"/>
    <property type="molecule type" value="Genomic_DNA"/>
</dbReference>
<comment type="caution">
    <text evidence="1">The sequence shown here is derived from an EMBL/GenBank/DDBJ whole genome shotgun (WGS) entry which is preliminary data.</text>
</comment>
<gene>
    <name evidence="1" type="ORF">BC008_35615</name>
</gene>
<dbReference type="Proteomes" id="UP000053372">
    <property type="component" value="Unassembled WGS sequence"/>
</dbReference>
<accession>A0A0V7ZYC9</accession>
<reference evidence="1 2" key="1">
    <citation type="journal article" date="2015" name="Genome Announc.">
        <title>Draft Genome of the Euendolithic (true boring) Cyanobacterium Mastigocoleus testarum strain BC008.</title>
        <authorList>
            <person name="Guida B.S."/>
            <person name="Garcia-Pichel F."/>
        </authorList>
    </citation>
    <scope>NUCLEOTIDE SEQUENCE [LARGE SCALE GENOMIC DNA]</scope>
    <source>
        <strain evidence="1 2">BC008</strain>
    </source>
</reference>
<dbReference type="AlphaFoldDB" id="A0A0V7ZYC9"/>
<name>A0A0V7ZYC9_9CYAN</name>